<feature type="non-terminal residue" evidence="1">
    <location>
        <position position="747"/>
    </location>
</feature>
<keyword evidence="2" id="KW-1185">Reference proteome</keyword>
<dbReference type="OrthoDB" id="6109072at2759"/>
<reference evidence="1" key="1">
    <citation type="submission" date="2018-11" db="EMBL/GenBank/DDBJ databases">
        <authorList>
            <person name="Alioto T."/>
            <person name="Alioto T."/>
        </authorList>
    </citation>
    <scope>NUCLEOTIDE SEQUENCE</scope>
</reference>
<dbReference type="AlphaFoldDB" id="A0A8B6DT99"/>
<gene>
    <name evidence="1" type="ORF">MGAL_10B089163</name>
</gene>
<organism evidence="1 2">
    <name type="scientific">Mytilus galloprovincialis</name>
    <name type="common">Mediterranean mussel</name>
    <dbReference type="NCBI Taxonomy" id="29158"/>
    <lineage>
        <taxon>Eukaryota</taxon>
        <taxon>Metazoa</taxon>
        <taxon>Spiralia</taxon>
        <taxon>Lophotrochozoa</taxon>
        <taxon>Mollusca</taxon>
        <taxon>Bivalvia</taxon>
        <taxon>Autobranchia</taxon>
        <taxon>Pteriomorphia</taxon>
        <taxon>Mytilida</taxon>
        <taxon>Mytiloidea</taxon>
        <taxon>Mytilidae</taxon>
        <taxon>Mytilinae</taxon>
        <taxon>Mytilus</taxon>
    </lineage>
</organism>
<comment type="caution">
    <text evidence="1">The sequence shown here is derived from an EMBL/GenBank/DDBJ whole genome shotgun (WGS) entry which is preliminary data.</text>
</comment>
<sequence>MNVSICFESSKPCLFDQIVFNNTKLTKKPCKWQTGFKNSNFSLFSWKSSVGINPSQSLTVVEIRKLEEILGIAPFLLDSPCQRYSWPYSPPINGWRSDCSQEIRNLPSLLSNMNCYIDQSCTAVQCCIDVNELGKSLEIGVEIDPCDFRLTVRIEKLSFDVTLYDYVWGSQKVLDLYGVMQISFLIENLYEEKLYLISLNASTNFDARSEPVYSVIIENNLLPKAACDWTSDFYIANFSLTDWLEMKHYTIVDSLPSNILYQLYEETNIGHYFLDDKCSRSNSSWSKDCGMNMTLMELPAEVSCYITDTCTGIQCCVMNTLLQQTFEISFLLDSCNSRISIGIEKIQYNSTLLDFQWGAHYSFSLQGIVRVEYSIEDLYTERYYLVNMRIRFCYESTEYQCDEKYTILQNMKLPKQQCDWRSGFSTPGFSLENWYHQHSMAPGSQLQDWMISELLNDLGISIYLNVKQCSRHSSPFYPSNLGWNKGCTNSINLPQLPEPTTCYLDTSCTRVECCVDVDFIPYSFHTYMNIDPCKQIITVGTERFHRNISFSDYQWGKQEELWLAGVLRLSFEIDDFNGESKYLVSLNMSVCFENNKSCHVSTQILSNTWLTKALCAWDNSYYISNFSLTNWLDKENMSLPLPDYGQLLLFEDTGIAPYLQDDQCGEDTSKFKHSIFTNACPLNVSGKDLIEIPCHLSALCSGIECCVHSNKLNRDFHTIVLIDPCSFVVTVGIEDFVYNTSITEFSF</sequence>
<protein>
    <submittedName>
        <fullName evidence="1">Uncharacterized protein</fullName>
    </submittedName>
</protein>
<evidence type="ECO:0000313" key="1">
    <source>
        <dbReference type="EMBL" id="VDI23782.1"/>
    </source>
</evidence>
<name>A0A8B6DT99_MYTGA</name>
<dbReference type="Proteomes" id="UP000596742">
    <property type="component" value="Unassembled WGS sequence"/>
</dbReference>
<accession>A0A8B6DT99</accession>
<proteinExistence type="predicted"/>
<dbReference type="EMBL" id="UYJE01003966">
    <property type="protein sequence ID" value="VDI23782.1"/>
    <property type="molecule type" value="Genomic_DNA"/>
</dbReference>
<evidence type="ECO:0000313" key="2">
    <source>
        <dbReference type="Proteomes" id="UP000596742"/>
    </source>
</evidence>